<accession>A0A8H4IQH4</accession>
<evidence type="ECO:0000256" key="2">
    <source>
        <dbReference type="ARBA" id="ARBA00022490"/>
    </source>
</evidence>
<dbReference type="GO" id="GO:0000278">
    <property type="term" value="P:mitotic cell cycle"/>
    <property type="evidence" value="ECO:0007669"/>
    <property type="project" value="TreeGrafter"/>
</dbReference>
<dbReference type="EMBL" id="WWBZ02000040">
    <property type="protein sequence ID" value="KAF4305601.1"/>
    <property type="molecule type" value="Genomic_DNA"/>
</dbReference>
<dbReference type="OrthoDB" id="76388at2759"/>
<dbReference type="PROSITE" id="PS50096">
    <property type="entry name" value="IQ"/>
    <property type="match status" value="1"/>
</dbReference>
<feature type="region of interest" description="Disordered" evidence="5">
    <location>
        <begin position="187"/>
        <end position="378"/>
    </location>
</feature>
<dbReference type="InterPro" id="IPR051185">
    <property type="entry name" value="ASPM"/>
</dbReference>
<dbReference type="Pfam" id="PF00307">
    <property type="entry name" value="CH"/>
    <property type="match status" value="1"/>
</dbReference>
<sequence>MKRYPDATPCPPSFALPAFAPAPCYADPHNDSTTNVHYTADLDRHLFNPRTRPAARRTKTQRWNPATDIWVDDDAVEHPRLPMPPAARPAASRKSALFDQPAQKMPVDGDIMRTRRRRVSALLADKALASVERPQPSKKIEITKEPRRRTIYVPSDNTTVMTIHPGFPRNGRQLRSPDLGFDLVTLSEEEPSPPAKRTQAPRKSLAAAPKRGPLKQSSRPLQEPSLVQDVAGKTLGKENIPPGLSLKHPKHPLPDVQTRSRSTTKPEARRSDRPGPTAPTGSSTSRSAMNRKRTGSDSIASPSKALRTARTASMARPPLYDARFKRETRSSTSNHFSPFNTSKSPPQSLRRNRVEKPSSNLRVPKVPQKPQSQGQYPVLSEDLDKPELYEDSWLNYQEVSLTQLVNKLFDCADATSQDRQAEEGALRRKLLVIYQDSSISLLHKRLQASLMCGALSIPKDLLAKALRLKDDVGLRRKYLNLFVNTYEPSVLRAAAEAVVGRECPISSRLSSGSTTSDVDQRQKRAEKKALEGFFDTFFIRNEDAVRVKTGFGSIASIAQGRDNKGDDFGSHSWSWRRTTLRTIMLILLLDMSKEKDIISVPLFQTTSIHKSSTTVLQELTSMLLPSLGDISRPLGHLNYHLHCVQYPLQEYKYYIRNLAADLRDGVLLTRLVELLLYPPVSLALQKDVTVTMPTGEVLTSCFHVDDKDSWILSQHLKFPCIGRAQKLYNVQVALSALEGVRGVAGLAIKDVTAEDIVDGHREKTLGLLWSLVGKWGLETLINWTDLEKDTNRYRSQYYAQQSDDYQDPDSEDEFDISELSGLEKYTALLRGWARSIARLHGLRVANLTTSFTDGRVLEAIVDEYITFFPNTTAVPQLPDGPDSSVRSLPAKLKSIGCSSPFISLFSFVPGTSTRPIPSKDFTVTTLAFLASRLLPASRTHRAATTIQRWYRLRLARREASNRIALMRLASHCAAVVQTRERVVGAAIVLQRAWRNVLDARIGKLVGDITAFQALARGCAVRRTVPLGGGKNNPSRRIRGGW</sequence>
<evidence type="ECO:0000313" key="7">
    <source>
        <dbReference type="EMBL" id="KAF4305601.1"/>
    </source>
</evidence>
<keyword evidence="8" id="KW-1185">Reference proteome</keyword>
<reference evidence="7" key="1">
    <citation type="submission" date="2020-04" db="EMBL/GenBank/DDBJ databases">
        <title>Genome Assembly and Annotation of Botryosphaeria dothidea sdau 11-99, a Latent Pathogen of Apple Fruit Ring Rot in China.</title>
        <authorList>
            <person name="Yu C."/>
            <person name="Diao Y."/>
            <person name="Lu Q."/>
            <person name="Zhao J."/>
            <person name="Cui S."/>
            <person name="Peng C."/>
            <person name="He B."/>
            <person name="Liu H."/>
        </authorList>
    </citation>
    <scope>NUCLEOTIDE SEQUENCE [LARGE SCALE GENOMIC DNA]</scope>
    <source>
        <strain evidence="7">Sdau11-99</strain>
    </source>
</reference>
<dbReference type="InterPro" id="IPR001715">
    <property type="entry name" value="CH_dom"/>
</dbReference>
<dbReference type="GO" id="GO:0000922">
    <property type="term" value="C:spindle pole"/>
    <property type="evidence" value="ECO:0007669"/>
    <property type="project" value="TreeGrafter"/>
</dbReference>
<feature type="compositionally biased region" description="Polar residues" evidence="5">
    <location>
        <begin position="279"/>
        <end position="288"/>
    </location>
</feature>
<dbReference type="PANTHER" id="PTHR22706">
    <property type="entry name" value="ASSEMBLY FACTOR FOR SPINDLE MICROTUBULES"/>
    <property type="match status" value="1"/>
</dbReference>
<feature type="compositionally biased region" description="Polar residues" evidence="5">
    <location>
        <begin position="330"/>
        <end position="349"/>
    </location>
</feature>
<evidence type="ECO:0000256" key="5">
    <source>
        <dbReference type="SAM" id="MobiDB-lite"/>
    </source>
</evidence>
<dbReference type="InterPro" id="IPR036872">
    <property type="entry name" value="CH_dom_sf"/>
</dbReference>
<dbReference type="GO" id="GO:0007051">
    <property type="term" value="P:spindle organization"/>
    <property type="evidence" value="ECO:0007669"/>
    <property type="project" value="TreeGrafter"/>
</dbReference>
<dbReference type="CDD" id="cd21223">
    <property type="entry name" value="CH_ASPM_rpt1"/>
    <property type="match status" value="1"/>
</dbReference>
<dbReference type="Gene3D" id="1.10.418.10">
    <property type="entry name" value="Calponin-like domain"/>
    <property type="match status" value="1"/>
</dbReference>
<name>A0A8H4IQH4_9PEZI</name>
<evidence type="ECO:0000259" key="6">
    <source>
        <dbReference type="PROSITE" id="PS50021"/>
    </source>
</evidence>
<dbReference type="Pfam" id="PF00612">
    <property type="entry name" value="IQ"/>
    <property type="match status" value="1"/>
</dbReference>
<keyword evidence="2" id="KW-0963">Cytoplasm</keyword>
<dbReference type="AlphaFoldDB" id="A0A8H4IQH4"/>
<dbReference type="Proteomes" id="UP000572817">
    <property type="component" value="Unassembled WGS sequence"/>
</dbReference>
<feature type="domain" description="Calponin-homology (CH)" evidence="6">
    <location>
        <begin position="627"/>
        <end position="776"/>
    </location>
</feature>
<evidence type="ECO:0000256" key="3">
    <source>
        <dbReference type="ARBA" id="ARBA00022737"/>
    </source>
</evidence>
<dbReference type="GO" id="GO:0005737">
    <property type="term" value="C:cytoplasm"/>
    <property type="evidence" value="ECO:0007669"/>
    <property type="project" value="UniProtKB-SubCell"/>
</dbReference>
<evidence type="ECO:0000313" key="8">
    <source>
        <dbReference type="Proteomes" id="UP000572817"/>
    </source>
</evidence>
<keyword evidence="3" id="KW-0677">Repeat</keyword>
<feature type="compositionally biased region" description="Basic and acidic residues" evidence="5">
    <location>
        <begin position="264"/>
        <end position="273"/>
    </location>
</feature>
<dbReference type="GO" id="GO:0005516">
    <property type="term" value="F:calmodulin binding"/>
    <property type="evidence" value="ECO:0007669"/>
    <property type="project" value="UniProtKB-KW"/>
</dbReference>
<comment type="subcellular location">
    <subcellularLocation>
        <location evidence="1">Cytoplasm</location>
    </subcellularLocation>
</comment>
<organism evidence="7 8">
    <name type="scientific">Botryosphaeria dothidea</name>
    <dbReference type="NCBI Taxonomy" id="55169"/>
    <lineage>
        <taxon>Eukaryota</taxon>
        <taxon>Fungi</taxon>
        <taxon>Dikarya</taxon>
        <taxon>Ascomycota</taxon>
        <taxon>Pezizomycotina</taxon>
        <taxon>Dothideomycetes</taxon>
        <taxon>Dothideomycetes incertae sedis</taxon>
        <taxon>Botryosphaeriales</taxon>
        <taxon>Botryosphaeriaceae</taxon>
        <taxon>Botryosphaeria</taxon>
    </lineage>
</organism>
<keyword evidence="4" id="KW-0112">Calmodulin-binding</keyword>
<dbReference type="InterPro" id="IPR000048">
    <property type="entry name" value="IQ_motif_EF-hand-BS"/>
</dbReference>
<protein>
    <submittedName>
        <fullName evidence="7">Calmodulin-binding protein sha1 protein</fullName>
    </submittedName>
</protein>
<dbReference type="PROSITE" id="PS50021">
    <property type="entry name" value="CH"/>
    <property type="match status" value="1"/>
</dbReference>
<gene>
    <name evidence="7" type="ORF">GTA08_BOTSDO06651</name>
</gene>
<dbReference type="GO" id="GO:0051295">
    <property type="term" value="P:establishment of meiotic spindle localization"/>
    <property type="evidence" value="ECO:0007669"/>
    <property type="project" value="TreeGrafter"/>
</dbReference>
<evidence type="ECO:0000256" key="4">
    <source>
        <dbReference type="ARBA" id="ARBA00022860"/>
    </source>
</evidence>
<evidence type="ECO:0000256" key="1">
    <source>
        <dbReference type="ARBA" id="ARBA00004496"/>
    </source>
</evidence>
<proteinExistence type="predicted"/>
<dbReference type="SUPFAM" id="SSF47576">
    <property type="entry name" value="Calponin-homology domain, CH-domain"/>
    <property type="match status" value="1"/>
</dbReference>
<comment type="caution">
    <text evidence="7">The sequence shown here is derived from an EMBL/GenBank/DDBJ whole genome shotgun (WGS) entry which is preliminary data.</text>
</comment>
<dbReference type="PANTHER" id="PTHR22706:SF1">
    <property type="entry name" value="ASSEMBLY FACTOR FOR SPINDLE MICROTUBULES"/>
    <property type="match status" value="1"/>
</dbReference>